<dbReference type="GO" id="GO:0008803">
    <property type="term" value="F:bis(5'-nucleosyl)-tetraphosphatase (symmetrical) activity"/>
    <property type="evidence" value="ECO:0007669"/>
    <property type="project" value="UniProtKB-UniRule"/>
</dbReference>
<dbReference type="SUPFAM" id="SSF56300">
    <property type="entry name" value="Metallo-dependent phosphatases"/>
    <property type="match status" value="1"/>
</dbReference>
<dbReference type="OrthoDB" id="9807890at2"/>
<evidence type="ECO:0000256" key="2">
    <source>
        <dbReference type="ARBA" id="ARBA00005419"/>
    </source>
</evidence>
<dbReference type="STRING" id="988801.SAMN05216522_101435"/>
<evidence type="ECO:0000256" key="4">
    <source>
        <dbReference type="ARBA" id="ARBA00049417"/>
    </source>
</evidence>
<feature type="domain" description="Calcineurin-like phosphoesterase" evidence="6">
    <location>
        <begin position="2"/>
        <end position="124"/>
    </location>
</feature>
<sequence length="275" mass="30985">MSTYLIGDIHGCYQELCQLLDQVAFDPTQDQLWLTGDLVARGPDSLKVLRKVKSLGDSVRLVLGNHDLHLLAVYAGVSKNKSKDRLQPLLDAEDCDELINWLRRQPLLQIDQEKQLIMAHAGITPQWDLETAQRCAGDIEAVLASDSYPLLLDAMYGDMPNNWSENLSGLARLRFSTNALTRMRYCFPGGQLDMICKEKPEEATPPLKPWFDIPRQLPEDFTIVFGHWASLEGKGTPSNVIGLDTGCCWGGELTLLRWEDGRYFHQPSTQQKADE</sequence>
<comment type="catalytic activity">
    <reaction evidence="4 5">
        <text>P(1),P(4)-bis(5'-adenosyl) tetraphosphate + H2O = 2 ADP + 2 H(+)</text>
        <dbReference type="Rhea" id="RHEA:24252"/>
        <dbReference type="ChEBI" id="CHEBI:15377"/>
        <dbReference type="ChEBI" id="CHEBI:15378"/>
        <dbReference type="ChEBI" id="CHEBI:58141"/>
        <dbReference type="ChEBI" id="CHEBI:456216"/>
        <dbReference type="EC" id="3.6.1.41"/>
    </reaction>
</comment>
<dbReference type="InterPro" id="IPR004617">
    <property type="entry name" value="ApaH"/>
</dbReference>
<dbReference type="PANTHER" id="PTHR40942:SF4">
    <property type="entry name" value="CYTOCHROME C5"/>
    <property type="match status" value="1"/>
</dbReference>
<dbReference type="PIRSF" id="PIRSF000903">
    <property type="entry name" value="B5n-ttraPtase_sm"/>
    <property type="match status" value="1"/>
</dbReference>
<dbReference type="Proteomes" id="UP000242515">
    <property type="component" value="Unassembled WGS sequence"/>
</dbReference>
<evidence type="ECO:0000256" key="1">
    <source>
        <dbReference type="ARBA" id="ARBA00003413"/>
    </source>
</evidence>
<dbReference type="FunFam" id="3.60.21.10:FF:000013">
    <property type="entry name" value="Bis(5'-nucleosyl)-tetraphosphatase, symmetrical"/>
    <property type="match status" value="1"/>
</dbReference>
<name>A0A1H9DWI0_9GAMM</name>
<evidence type="ECO:0000256" key="5">
    <source>
        <dbReference type="HAMAP-Rule" id="MF_00199"/>
    </source>
</evidence>
<dbReference type="RefSeq" id="WP_092672021.1">
    <property type="nucleotide sequence ID" value="NZ_FOGC01000001.1"/>
</dbReference>
<accession>A0A1H9DWI0</accession>
<evidence type="ECO:0000313" key="8">
    <source>
        <dbReference type="Proteomes" id="UP000242515"/>
    </source>
</evidence>
<organism evidence="7 8">
    <name type="scientific">Rosenbergiella nectarea</name>
    <dbReference type="NCBI Taxonomy" id="988801"/>
    <lineage>
        <taxon>Bacteria</taxon>
        <taxon>Pseudomonadati</taxon>
        <taxon>Pseudomonadota</taxon>
        <taxon>Gammaproteobacteria</taxon>
        <taxon>Enterobacterales</taxon>
        <taxon>Erwiniaceae</taxon>
        <taxon>Rosenbergiella</taxon>
    </lineage>
</organism>
<dbReference type="NCBIfam" id="TIGR00668">
    <property type="entry name" value="apaH"/>
    <property type="match status" value="1"/>
</dbReference>
<dbReference type="CDD" id="cd07422">
    <property type="entry name" value="MPP_ApaH"/>
    <property type="match status" value="1"/>
</dbReference>
<dbReference type="Gene3D" id="3.60.21.10">
    <property type="match status" value="1"/>
</dbReference>
<proteinExistence type="inferred from homology"/>
<dbReference type="Pfam" id="PF00149">
    <property type="entry name" value="Metallophos"/>
    <property type="match status" value="1"/>
</dbReference>
<dbReference type="EMBL" id="FOGC01000001">
    <property type="protein sequence ID" value="SEQ17811.1"/>
    <property type="molecule type" value="Genomic_DNA"/>
</dbReference>
<evidence type="ECO:0000256" key="3">
    <source>
        <dbReference type="ARBA" id="ARBA00022801"/>
    </source>
</evidence>
<evidence type="ECO:0000313" key="7">
    <source>
        <dbReference type="EMBL" id="SEQ17811.1"/>
    </source>
</evidence>
<dbReference type="HAMAP" id="MF_00199">
    <property type="entry name" value="ApaH"/>
    <property type="match status" value="1"/>
</dbReference>
<reference evidence="8" key="1">
    <citation type="submission" date="2016-10" db="EMBL/GenBank/DDBJ databases">
        <authorList>
            <person name="Varghese N."/>
            <person name="Submissions S."/>
        </authorList>
    </citation>
    <scope>NUCLEOTIDE SEQUENCE [LARGE SCALE GENOMIC DNA]</scope>
    <source>
        <strain evidence="8">8N4</strain>
    </source>
</reference>
<dbReference type="NCBIfam" id="NF001204">
    <property type="entry name" value="PRK00166.1"/>
    <property type="match status" value="1"/>
</dbReference>
<dbReference type="InterPro" id="IPR029052">
    <property type="entry name" value="Metallo-depent_PP-like"/>
</dbReference>
<evidence type="ECO:0000259" key="6">
    <source>
        <dbReference type="Pfam" id="PF00149"/>
    </source>
</evidence>
<keyword evidence="3 5" id="KW-0378">Hydrolase</keyword>
<dbReference type="InterPro" id="IPR004843">
    <property type="entry name" value="Calcineurin-like_PHP"/>
</dbReference>
<keyword evidence="8" id="KW-1185">Reference proteome</keyword>
<gene>
    <name evidence="5" type="primary">apaH</name>
    <name evidence="7" type="ORF">SAMN05216522_101435</name>
</gene>
<protein>
    <recommendedName>
        <fullName evidence="5">Bis(5'-nucleosyl)-tetraphosphatase, symmetrical</fullName>
        <ecNumber evidence="5">3.6.1.41</ecNumber>
    </recommendedName>
    <alternativeName>
        <fullName evidence="5">Ap4A hydrolase</fullName>
    </alternativeName>
    <alternativeName>
        <fullName evidence="5">Diadenosine 5',5'''-P1,P4-tetraphosphate pyrophosphohydrolase</fullName>
    </alternativeName>
    <alternativeName>
        <fullName evidence="5">Diadenosine tetraphosphatase</fullName>
    </alternativeName>
</protein>
<dbReference type="PANTHER" id="PTHR40942">
    <property type="match status" value="1"/>
</dbReference>
<comment type="similarity">
    <text evidence="2 5">Belongs to the Ap4A hydrolase family.</text>
</comment>
<comment type="function">
    <text evidence="1 5">Hydrolyzes diadenosine 5',5'''-P1,P4-tetraphosphate to yield ADP.</text>
</comment>
<dbReference type="AlphaFoldDB" id="A0A1H9DWI0"/>
<dbReference type="EC" id="3.6.1.41" evidence="5"/>